<proteinExistence type="predicted"/>
<gene>
    <name evidence="1" type="ORF">B6D06_08410</name>
</gene>
<dbReference type="EMBL" id="NASK01000099">
    <property type="protein sequence ID" value="OTQ48935.1"/>
    <property type="molecule type" value="Genomic_DNA"/>
</dbReference>
<dbReference type="AlphaFoldDB" id="A0A242NTP2"/>
<accession>A0A242NTP2</accession>
<organism evidence="1 2">
    <name type="scientific">Gilliamella apis</name>
    <dbReference type="NCBI Taxonomy" id="1970738"/>
    <lineage>
        <taxon>Bacteria</taxon>
        <taxon>Pseudomonadati</taxon>
        <taxon>Pseudomonadota</taxon>
        <taxon>Gammaproteobacteria</taxon>
        <taxon>Orbales</taxon>
        <taxon>Orbaceae</taxon>
        <taxon>Gilliamella</taxon>
    </lineage>
</organism>
<dbReference type="Proteomes" id="UP000194968">
    <property type="component" value="Unassembled WGS sequence"/>
</dbReference>
<reference evidence="1 2" key="1">
    <citation type="submission" date="2017-03" db="EMBL/GenBank/DDBJ databases">
        <title>Comparative genomics of honeybee gut symbionts reveal geographically distinct and subgroup specific antibiotic resistance.</title>
        <authorList>
            <person name="Ludvigsen J."/>
            <person name="Porcellato D."/>
            <person name="Labee-Lund T.M."/>
            <person name="Amdam G.V."/>
            <person name="Rudi K."/>
        </authorList>
    </citation>
    <scope>NUCLEOTIDE SEQUENCE [LARGE SCALE GENOMIC DNA]</scope>
    <source>
        <strain evidence="1 2">A-4-12</strain>
    </source>
</reference>
<protein>
    <submittedName>
        <fullName evidence="1">Uncharacterized protein</fullName>
    </submittedName>
</protein>
<sequence>MSAAGCSQQTRIEYVTPTYVPLPDNISKQNPEPVIIEQNLVKWKDALKLMNEYKTWSEKERNRANSCITIYEKVIGENNANSKDKHK</sequence>
<name>A0A242NTP2_9GAMM</name>
<evidence type="ECO:0000313" key="1">
    <source>
        <dbReference type="EMBL" id="OTQ48935.1"/>
    </source>
</evidence>
<evidence type="ECO:0000313" key="2">
    <source>
        <dbReference type="Proteomes" id="UP000194968"/>
    </source>
</evidence>
<comment type="caution">
    <text evidence="1">The sequence shown here is derived from an EMBL/GenBank/DDBJ whole genome shotgun (WGS) entry which is preliminary data.</text>
</comment>